<dbReference type="Proteomes" id="UP000198688">
    <property type="component" value="Chromosome I"/>
</dbReference>
<name>A0A1H2DEW9_9ACTN</name>
<dbReference type="EMBL" id="LT629758">
    <property type="protein sequence ID" value="SDT81270.1"/>
    <property type="molecule type" value="Genomic_DNA"/>
</dbReference>
<dbReference type="AlphaFoldDB" id="A0A1H2DEW9"/>
<dbReference type="RefSeq" id="WP_269460974.1">
    <property type="nucleotide sequence ID" value="NZ_BOMJ01000019.1"/>
</dbReference>
<evidence type="ECO:0008006" key="3">
    <source>
        <dbReference type="Google" id="ProtNLM"/>
    </source>
</evidence>
<evidence type="ECO:0000313" key="1">
    <source>
        <dbReference type="EMBL" id="SDT81270.1"/>
    </source>
</evidence>
<reference evidence="1 2" key="1">
    <citation type="submission" date="2016-10" db="EMBL/GenBank/DDBJ databases">
        <authorList>
            <person name="de Groot N.N."/>
        </authorList>
    </citation>
    <scope>NUCLEOTIDE SEQUENCE [LARGE SCALE GENOMIC DNA]</scope>
    <source>
        <strain evidence="1 2">DSM 43941</strain>
    </source>
</reference>
<gene>
    <name evidence="1" type="ORF">SAMN04489716_9564</name>
</gene>
<sequence length="41" mass="4495">MGALFIATTMARHGLLTPVFLTELPRNATGKVMARELPRNV</sequence>
<accession>A0A1H2DEW9</accession>
<proteinExistence type="predicted"/>
<protein>
    <recommendedName>
        <fullName evidence="3">AMP-binding enzyme C-terminal domain-containing protein</fullName>
    </recommendedName>
</protein>
<evidence type="ECO:0000313" key="2">
    <source>
        <dbReference type="Proteomes" id="UP000198688"/>
    </source>
</evidence>
<organism evidence="1 2">
    <name type="scientific">Actinoplanes derwentensis</name>
    <dbReference type="NCBI Taxonomy" id="113562"/>
    <lineage>
        <taxon>Bacteria</taxon>
        <taxon>Bacillati</taxon>
        <taxon>Actinomycetota</taxon>
        <taxon>Actinomycetes</taxon>
        <taxon>Micromonosporales</taxon>
        <taxon>Micromonosporaceae</taxon>
        <taxon>Actinoplanes</taxon>
    </lineage>
</organism>
<keyword evidence="2" id="KW-1185">Reference proteome</keyword>
<dbReference type="STRING" id="113562.SAMN04489716_9564"/>